<dbReference type="InterPro" id="IPR007811">
    <property type="entry name" value="RPC4"/>
</dbReference>
<feature type="compositionally biased region" description="Acidic residues" evidence="1">
    <location>
        <begin position="348"/>
        <end position="358"/>
    </location>
</feature>
<dbReference type="EMBL" id="BEYU01000011">
    <property type="protein sequence ID" value="GBG25066.1"/>
    <property type="molecule type" value="Genomic_DNA"/>
</dbReference>
<dbReference type="GO" id="GO:0006383">
    <property type="term" value="P:transcription by RNA polymerase III"/>
    <property type="evidence" value="ECO:0007669"/>
    <property type="project" value="InterPro"/>
</dbReference>
<dbReference type="Pfam" id="PF05132">
    <property type="entry name" value="RNA_pol_Rpc4"/>
    <property type="match status" value="1"/>
</dbReference>
<reference evidence="2 3" key="1">
    <citation type="submission" date="2017-12" db="EMBL/GenBank/DDBJ databases">
        <title>Sequencing, de novo assembly and annotation of complete genome of a new Thraustochytrid species, strain FCC1311.</title>
        <authorList>
            <person name="Sedici K."/>
            <person name="Godart F."/>
            <person name="Aiese Cigliano R."/>
            <person name="Sanseverino W."/>
            <person name="Barakat M."/>
            <person name="Ortet P."/>
            <person name="Marechal E."/>
            <person name="Cagnac O."/>
            <person name="Amato A."/>
        </authorList>
    </citation>
    <scope>NUCLEOTIDE SEQUENCE [LARGE SCALE GENOMIC DNA]</scope>
</reference>
<evidence type="ECO:0000313" key="2">
    <source>
        <dbReference type="EMBL" id="GBG25066.1"/>
    </source>
</evidence>
<dbReference type="GO" id="GO:0005666">
    <property type="term" value="C:RNA polymerase III complex"/>
    <property type="evidence" value="ECO:0007669"/>
    <property type="project" value="InterPro"/>
</dbReference>
<name>A0A2R5G226_9STRA</name>
<feature type="region of interest" description="Disordered" evidence="1">
    <location>
        <begin position="206"/>
        <end position="274"/>
    </location>
</feature>
<keyword evidence="3" id="KW-1185">Reference proteome</keyword>
<protein>
    <submittedName>
        <fullName evidence="2">Uncharacterized protein</fullName>
    </submittedName>
</protein>
<dbReference type="InParanoid" id="A0A2R5G226"/>
<feature type="region of interest" description="Disordered" evidence="1">
    <location>
        <begin position="328"/>
        <end position="363"/>
    </location>
</feature>
<organism evidence="2 3">
    <name type="scientific">Hondaea fermentalgiana</name>
    <dbReference type="NCBI Taxonomy" id="2315210"/>
    <lineage>
        <taxon>Eukaryota</taxon>
        <taxon>Sar</taxon>
        <taxon>Stramenopiles</taxon>
        <taxon>Bigyra</taxon>
        <taxon>Labyrinthulomycetes</taxon>
        <taxon>Thraustochytrida</taxon>
        <taxon>Thraustochytriidae</taxon>
        <taxon>Hondaea</taxon>
    </lineage>
</organism>
<accession>A0A2R5G226</accession>
<dbReference type="GO" id="GO:0003677">
    <property type="term" value="F:DNA binding"/>
    <property type="evidence" value="ECO:0007669"/>
    <property type="project" value="InterPro"/>
</dbReference>
<gene>
    <name evidence="2" type="ORF">FCC1311_012832</name>
</gene>
<proteinExistence type="predicted"/>
<evidence type="ECO:0000313" key="3">
    <source>
        <dbReference type="Proteomes" id="UP000241890"/>
    </source>
</evidence>
<sequence>MPQVDIPSQLMPSTQLAEVEASALPRRGTADGRRSAAQLGSLVQVGALEGGLAGAVDPDMLDEDGNLSSEGRRRLQEQRAAAGQVGATSNAMGMMSVEDEEGEVIILDDEDDAAVGSADPAARAWKGWHEIPSLYRDIPGRTVVTLPHVRSDVQRMDTTGVLRHFELEEKFKATPASLRAVDEPRLCLLVQLPDLLPIPSELRINEEEDEGSQQQGNGNASGAGGDDEAPVPPVKQEPGAGRGGRRRGPDAANASQESAPGAGSSVKSGIRNPFTNVKSGKLGTLCIRRSGKAYIVGEDASATELRVVPGFNVSCADDLVLLRCQSNKKDTRKRKAKGKNPRSNSVDMADDSDVEEAANDGADLGNPANEMIVLNGTKGRIKIVPNLEML</sequence>
<evidence type="ECO:0000256" key="1">
    <source>
        <dbReference type="SAM" id="MobiDB-lite"/>
    </source>
</evidence>
<dbReference type="Proteomes" id="UP000241890">
    <property type="component" value="Unassembled WGS sequence"/>
</dbReference>
<dbReference type="AlphaFoldDB" id="A0A2R5G226"/>
<comment type="caution">
    <text evidence="2">The sequence shown here is derived from an EMBL/GenBank/DDBJ whole genome shotgun (WGS) entry which is preliminary data.</text>
</comment>
<feature type="compositionally biased region" description="Basic residues" evidence="1">
    <location>
        <begin position="330"/>
        <end position="340"/>
    </location>
</feature>